<dbReference type="InterPro" id="IPR027417">
    <property type="entry name" value="P-loop_NTPase"/>
</dbReference>
<evidence type="ECO:0000313" key="1">
    <source>
        <dbReference type="EMBL" id="AWN21616.1"/>
    </source>
</evidence>
<reference evidence="1 2" key="1">
    <citation type="submission" date="2018-05" db="EMBL/GenBank/DDBJ databases">
        <title>Complete genome sequences of Streptococcus sobrinus.</title>
        <authorList>
            <person name="Sales M."/>
            <person name="Jensen P.A."/>
        </authorList>
    </citation>
    <scope>NUCLEOTIDE SEQUENCE [LARGE SCALE GENOMIC DNA]</scope>
    <source>
        <strain evidence="1 2">SL1</strain>
    </source>
</reference>
<accession>A0ABM6W884</accession>
<dbReference type="Proteomes" id="UP000245369">
    <property type="component" value="Chromosome"/>
</dbReference>
<dbReference type="RefSeq" id="WP_002961692.1">
    <property type="nucleotide sequence ID" value="NZ_CP029490.1"/>
</dbReference>
<evidence type="ECO:0000313" key="2">
    <source>
        <dbReference type="Proteomes" id="UP000245369"/>
    </source>
</evidence>
<keyword evidence="2" id="KW-1185">Reference proteome</keyword>
<proteinExistence type="predicted"/>
<sequence length="200" mass="23548">MKKYLLLIAGPPATGKSYLVNLIEEEQPDLYKISPDELKDSIADSKGFNCLEEKSALEKIVWKSYYQALEAYMMVGKKIIVSEYPFSDKQKPSLADLANHYSYDVITIRLVADFEVLWQRRYRRDRENSRHLSHIMTHYHYGDNLINREDADNHITKKEFLDIITNRDYNHFQLGQLFEFDVSDFSKVDYSDLLSYLAKL</sequence>
<keyword evidence="1" id="KW-0808">Transferase</keyword>
<dbReference type="SUPFAM" id="SSF52540">
    <property type="entry name" value="P-loop containing nucleoside triphosphate hydrolases"/>
    <property type="match status" value="1"/>
</dbReference>
<name>A0ABM6W884_9STRE</name>
<dbReference type="GeneID" id="93924819"/>
<keyword evidence="1" id="KW-0418">Kinase</keyword>
<gene>
    <name evidence="1" type="ORF">DK182_09920</name>
</gene>
<dbReference type="EMBL" id="CP029490">
    <property type="protein sequence ID" value="AWN21616.1"/>
    <property type="molecule type" value="Genomic_DNA"/>
</dbReference>
<dbReference type="GO" id="GO:0016301">
    <property type="term" value="F:kinase activity"/>
    <property type="evidence" value="ECO:0007669"/>
    <property type="project" value="UniProtKB-KW"/>
</dbReference>
<protein>
    <submittedName>
        <fullName evidence="1">Kinase</fullName>
    </submittedName>
</protein>
<organism evidence="1 2">
    <name type="scientific">Streptococcus sobrinus</name>
    <dbReference type="NCBI Taxonomy" id="1310"/>
    <lineage>
        <taxon>Bacteria</taxon>
        <taxon>Bacillati</taxon>
        <taxon>Bacillota</taxon>
        <taxon>Bacilli</taxon>
        <taxon>Lactobacillales</taxon>
        <taxon>Streptococcaceae</taxon>
        <taxon>Streptococcus</taxon>
    </lineage>
</organism>
<dbReference type="Gene3D" id="3.40.50.300">
    <property type="entry name" value="P-loop containing nucleotide triphosphate hydrolases"/>
    <property type="match status" value="1"/>
</dbReference>